<comment type="similarity">
    <text evidence="1">Belongs to the amidase family.</text>
</comment>
<evidence type="ECO:0000259" key="4">
    <source>
        <dbReference type="Pfam" id="PF01425"/>
    </source>
</evidence>
<dbReference type="SUPFAM" id="SSF75304">
    <property type="entry name" value="Amidase signature (AS) enzymes"/>
    <property type="match status" value="1"/>
</dbReference>
<organism evidence="5 6">
    <name type="scientific">Sporisorium scitamineum</name>
    <dbReference type="NCBI Taxonomy" id="49012"/>
    <lineage>
        <taxon>Eukaryota</taxon>
        <taxon>Fungi</taxon>
        <taxon>Dikarya</taxon>
        <taxon>Basidiomycota</taxon>
        <taxon>Ustilaginomycotina</taxon>
        <taxon>Ustilaginomycetes</taxon>
        <taxon>Ustilaginales</taxon>
        <taxon>Ustilaginaceae</taxon>
        <taxon>Sporisorium</taxon>
    </lineage>
</organism>
<sequence length="657" mass="72502">MLLLSARREGIMLKRRNAGASTSTKYDDCKTWQEIAAQHRKSLVLPSGTVSNDPRLTGWKRKANESYGSPSNDKPGPSLKCLLDHDATKQIWSSKLYAILDGLDATGIVELTQSGKVTVQDVVQHFLHRASLVHQATNCLSHFFAQEVMERAKQLDEKRAELEKQGRLDELGLLFGLPMSIKGHLMYNRHGSQRGFVFDVLPDPASHPLVQRNLTAEQLRLVVSTQGGYVTENPVNSSIASLLLQNDAVILGKTTMPQGIMHLDTTNNLYGQTLNPHNLALSPGESSGGESALIAGGGSALGVGSDIGGSVRQPCGVCGLYGLRPTTQRLPYGGVRSTMPGNEGVGSSLGPMATSLRDVELFMSSLMNDRTRPWEWDHTVLPTPWRKFDSLLASSSSKPIVIGVMMEDSVARPIAPIRRALSHWVDRLQAASQTGSLPRIVLRRWNPRDLHRRAWDIIRSLYFMDSGKMFSLLAKATGEPFLPLTKFILSEPLVRPALGDLEADTAAAATGQATTRKLDELSYFESCANVWAREAFRKEFLQRWNEVELDALLCPGYTSVFNLVDYPGVVFPSGFKADSRLDKEFETSAASGTEFGYAQKDKWMSEFDKDNAEEYEQHREVFDGAPVGLQLIGRKYKDEELLKYAELLLHVVGGGGR</sequence>
<dbReference type="GO" id="GO:0016787">
    <property type="term" value="F:hydrolase activity"/>
    <property type="evidence" value="ECO:0007669"/>
    <property type="project" value="UniProtKB-KW"/>
</dbReference>
<accession>A0A0F7RXK7</accession>
<name>A0A0F7RXK7_9BASI</name>
<dbReference type="EMBL" id="CCFA01003655">
    <property type="protein sequence ID" value="CDS01225.1"/>
    <property type="molecule type" value="Genomic_DNA"/>
</dbReference>
<dbReference type="PANTHER" id="PTHR46072">
    <property type="entry name" value="AMIDASE-RELATED-RELATED"/>
    <property type="match status" value="1"/>
</dbReference>
<feature type="domain" description="Amidase" evidence="4">
    <location>
        <begin position="234"/>
        <end position="642"/>
    </location>
</feature>
<dbReference type="STRING" id="49012.A0A0F7RXK7"/>
<gene>
    <name evidence="5" type="primary">SSCI61500.1</name>
</gene>
<proteinExistence type="inferred from homology"/>
<evidence type="ECO:0000256" key="2">
    <source>
        <dbReference type="ARBA" id="ARBA00022801"/>
    </source>
</evidence>
<keyword evidence="2" id="KW-0378">Hydrolase</keyword>
<dbReference type="PANTHER" id="PTHR46072:SF4">
    <property type="entry name" value="AMIDASE C550.07-RELATED"/>
    <property type="match status" value="1"/>
</dbReference>
<evidence type="ECO:0000256" key="1">
    <source>
        <dbReference type="ARBA" id="ARBA00009199"/>
    </source>
</evidence>
<dbReference type="AlphaFoldDB" id="A0A0F7RXK7"/>
<dbReference type="Gene3D" id="3.90.1300.10">
    <property type="entry name" value="Amidase signature (AS) domain"/>
    <property type="match status" value="1"/>
</dbReference>
<protein>
    <recommendedName>
        <fullName evidence="4">Amidase domain-containing protein</fullName>
    </recommendedName>
</protein>
<dbReference type="Proteomes" id="UP000242770">
    <property type="component" value="Unassembled WGS sequence"/>
</dbReference>
<feature type="region of interest" description="Disordered" evidence="3">
    <location>
        <begin position="54"/>
        <end position="78"/>
    </location>
</feature>
<dbReference type="InterPro" id="IPR036928">
    <property type="entry name" value="AS_sf"/>
</dbReference>
<reference evidence="6" key="1">
    <citation type="submission" date="2014-06" db="EMBL/GenBank/DDBJ databases">
        <authorList>
            <person name="Berkman P.J."/>
        </authorList>
    </citation>
    <scope>NUCLEOTIDE SEQUENCE [LARGE SCALE GENOMIC DNA]</scope>
</reference>
<evidence type="ECO:0000313" key="5">
    <source>
        <dbReference type="EMBL" id="CDS01225.1"/>
    </source>
</evidence>
<keyword evidence="6" id="KW-1185">Reference proteome</keyword>
<evidence type="ECO:0000313" key="6">
    <source>
        <dbReference type="Proteomes" id="UP000242770"/>
    </source>
</evidence>
<evidence type="ECO:0000256" key="3">
    <source>
        <dbReference type="SAM" id="MobiDB-lite"/>
    </source>
</evidence>
<dbReference type="InterPro" id="IPR023631">
    <property type="entry name" value="Amidase_dom"/>
</dbReference>
<feature type="domain" description="Amidase" evidence="4">
    <location>
        <begin position="121"/>
        <end position="196"/>
    </location>
</feature>
<dbReference type="Pfam" id="PF01425">
    <property type="entry name" value="Amidase"/>
    <property type="match status" value="2"/>
</dbReference>